<dbReference type="GO" id="GO:0051920">
    <property type="term" value="F:peroxiredoxin activity"/>
    <property type="evidence" value="ECO:0007669"/>
    <property type="project" value="InterPro"/>
</dbReference>
<evidence type="ECO:0000256" key="5">
    <source>
        <dbReference type="ARBA" id="ARBA00025719"/>
    </source>
</evidence>
<dbReference type="Pfam" id="PF10417">
    <property type="entry name" value="1-cysPrx_C"/>
    <property type="match status" value="1"/>
</dbReference>
<evidence type="ECO:0000256" key="7">
    <source>
        <dbReference type="PIRSR" id="PIRSR000239-1"/>
    </source>
</evidence>
<dbReference type="PIRSF" id="PIRSF000239">
    <property type="entry name" value="AHPC"/>
    <property type="match status" value="1"/>
</dbReference>
<evidence type="ECO:0000256" key="1">
    <source>
        <dbReference type="ARBA" id="ARBA00022559"/>
    </source>
</evidence>
<evidence type="ECO:0000259" key="8">
    <source>
        <dbReference type="PROSITE" id="PS51352"/>
    </source>
</evidence>
<dbReference type="PANTHER" id="PTHR43503:SF4">
    <property type="entry name" value="PEROXIREDOXIN-6"/>
    <property type="match status" value="1"/>
</dbReference>
<dbReference type="FunFam" id="3.30.1020.10:FF:000001">
    <property type="entry name" value="1-Cys peroxiredoxin"/>
    <property type="match status" value="1"/>
</dbReference>
<dbReference type="InterPro" id="IPR013766">
    <property type="entry name" value="Thioredoxin_domain"/>
</dbReference>
<dbReference type="InterPro" id="IPR024706">
    <property type="entry name" value="Peroxiredoxin_AhpC-typ"/>
</dbReference>
<dbReference type="SUPFAM" id="SSF52833">
    <property type="entry name" value="Thioredoxin-like"/>
    <property type="match status" value="1"/>
</dbReference>
<reference evidence="9" key="1">
    <citation type="submission" date="2009-07" db="EMBL/GenBank/DDBJ databases">
        <title>Molecular cloning and characterization of a glutathione peroxidase from Venerupis philippinarum.</title>
        <authorList>
            <person name="Zhao J."/>
            <person name="Li C."/>
        </authorList>
    </citation>
    <scope>NUCLEOTIDE SEQUENCE</scope>
</reference>
<dbReference type="EMBL" id="GQ384395">
    <property type="protein sequence ID" value="ACU83219.1"/>
    <property type="molecule type" value="mRNA"/>
</dbReference>
<dbReference type="Gene3D" id="3.40.30.10">
    <property type="entry name" value="Glutaredoxin"/>
    <property type="match status" value="1"/>
</dbReference>
<dbReference type="Pfam" id="PF00578">
    <property type="entry name" value="AhpC-TSA"/>
    <property type="match status" value="1"/>
</dbReference>
<dbReference type="PROSITE" id="PS51352">
    <property type="entry name" value="THIOREDOXIN_2"/>
    <property type="match status" value="1"/>
</dbReference>
<dbReference type="CDD" id="cd03016">
    <property type="entry name" value="PRX_1cys"/>
    <property type="match status" value="1"/>
</dbReference>
<dbReference type="FunFam" id="3.40.30.10:FF:000011">
    <property type="entry name" value="Peroxiredoxin PRX1"/>
    <property type="match status" value="1"/>
</dbReference>
<keyword evidence="3 6" id="KW-0560">Oxidoreductase</keyword>
<organism evidence="9">
    <name type="scientific">Ruditapes philippinarum</name>
    <name type="common">Japanese carpet shell</name>
    <name type="synonym">Venerupis philippinarum</name>
    <dbReference type="NCBI Taxonomy" id="129788"/>
    <lineage>
        <taxon>Eukaryota</taxon>
        <taxon>Metazoa</taxon>
        <taxon>Spiralia</taxon>
        <taxon>Lophotrochozoa</taxon>
        <taxon>Mollusca</taxon>
        <taxon>Bivalvia</taxon>
        <taxon>Autobranchia</taxon>
        <taxon>Heteroconchia</taxon>
        <taxon>Euheterodonta</taxon>
        <taxon>Imparidentia</taxon>
        <taxon>Neoheterodontei</taxon>
        <taxon>Venerida</taxon>
        <taxon>Veneroidea</taxon>
        <taxon>Veneridae</taxon>
        <taxon>Ruditapes</taxon>
    </lineage>
</organism>
<dbReference type="GO" id="GO:0005829">
    <property type="term" value="C:cytosol"/>
    <property type="evidence" value="ECO:0007669"/>
    <property type="project" value="TreeGrafter"/>
</dbReference>
<evidence type="ECO:0000313" key="9">
    <source>
        <dbReference type="EMBL" id="ACU83219.1"/>
    </source>
</evidence>
<feature type="active site" description="Cysteine sulfenic acid (-SOH) intermediate; for peroxidase activity" evidence="7">
    <location>
        <position position="46"/>
    </location>
</feature>
<evidence type="ECO:0000256" key="2">
    <source>
        <dbReference type="ARBA" id="ARBA00022862"/>
    </source>
</evidence>
<comment type="similarity">
    <text evidence="5">Belongs to the peroxiredoxin family. Prx6 subfamily.</text>
</comment>
<comment type="function">
    <text evidence="6">Thiol-specific peroxidase that catalyzes the reduction of hydrogen peroxide and organic hydroperoxides to water and alcohols, respectively.</text>
</comment>
<protein>
    <submittedName>
        <fullName evidence="9">Glutathione peroxidase A</fullName>
    </submittedName>
</protein>
<dbReference type="AlphaFoldDB" id="C8CBM2"/>
<dbReference type="InterPro" id="IPR000866">
    <property type="entry name" value="AhpC/TSA"/>
</dbReference>
<keyword evidence="2 6" id="KW-0049">Antioxidant</keyword>
<evidence type="ECO:0000256" key="4">
    <source>
        <dbReference type="ARBA" id="ARBA00023284"/>
    </source>
</evidence>
<dbReference type="GO" id="GO:0045454">
    <property type="term" value="P:cell redox homeostasis"/>
    <property type="evidence" value="ECO:0007669"/>
    <property type="project" value="TreeGrafter"/>
</dbReference>
<name>C8CBM2_RUDPH</name>
<sequence length="226" mass="25135">MGFNLGDEFPNFSAKTTAGDIKFHDWIGKDGWAILFSHPADFTPVCTTELGMVNKMVEKFKALNVKLIALSCDDVDSHSKWTEDILAFTKDSKFDFPIIADPKRDLAVQFGMLDPVEKDSKGLPLTCRAVFIVGPDYKLKLSMLYPATAGRNFDEIFRVVESLQLTAYKKVATPANWKSGDDCMVIPSVKKEELATLFPAGVETKTLPSGKEYLRFTPDPSKPAKK</sequence>
<dbReference type="GO" id="GO:0005739">
    <property type="term" value="C:mitochondrion"/>
    <property type="evidence" value="ECO:0007669"/>
    <property type="project" value="TreeGrafter"/>
</dbReference>
<dbReference type="InterPro" id="IPR019479">
    <property type="entry name" value="Peroxiredoxin_C"/>
</dbReference>
<accession>C8CBM2</accession>
<keyword evidence="1 6" id="KW-0575">Peroxidase</keyword>
<dbReference type="Gene3D" id="3.30.1020.10">
    <property type="entry name" value="Antioxidant, Horf6, Chain A, domain2"/>
    <property type="match status" value="1"/>
</dbReference>
<feature type="domain" description="Thioredoxin" evidence="8">
    <location>
        <begin position="3"/>
        <end position="165"/>
    </location>
</feature>
<keyword evidence="4 6" id="KW-0676">Redox-active center</keyword>
<evidence type="ECO:0000256" key="6">
    <source>
        <dbReference type="PIRNR" id="PIRNR000239"/>
    </source>
</evidence>
<evidence type="ECO:0000256" key="3">
    <source>
        <dbReference type="ARBA" id="ARBA00023002"/>
    </source>
</evidence>
<dbReference type="InterPro" id="IPR045020">
    <property type="entry name" value="PRX_1cys"/>
</dbReference>
<dbReference type="InterPro" id="IPR036249">
    <property type="entry name" value="Thioredoxin-like_sf"/>
</dbReference>
<dbReference type="PANTHER" id="PTHR43503">
    <property type="entry name" value="MCG48959-RELATED"/>
    <property type="match status" value="1"/>
</dbReference>
<proteinExistence type="evidence at transcript level"/>